<proteinExistence type="inferred from homology"/>
<dbReference type="InterPro" id="IPR003339">
    <property type="entry name" value="ABC/ECF_trnsptr_transmembrane"/>
</dbReference>
<comment type="function">
    <text evidence="9">Transmembrane (T) component of an energy-coupling factor (ECF) ABC-transporter complex. Unlike classic ABC transporters this ECF transporter provides the energy necessary to transport a number of different substrates.</text>
</comment>
<evidence type="ECO:0000256" key="9">
    <source>
        <dbReference type="HAMAP-Rule" id="MF_01461"/>
    </source>
</evidence>
<dbReference type="STRING" id="1122204.SAMN05421781_2948"/>
<keyword evidence="11" id="KW-1185">Reference proteome</keyword>
<name>A0A1H2XZS6_9BACI</name>
<sequence>MFENVIIGQYLPGRSFLHHMDPRAKIAAVLFLIIVIFLVNSWNGYALFGAAAIAVYFLSGVPFRYIRKGMFPVFILVILTFFLHAFFTREGDILFSVGVFSFYEEGIRQGLFISLRLLLLVYFTSLLTLTTSPIDLTDALEQMFSPLERFKFPAYDVAMMMSIAIRFIPTLLQETEKIIKAQTARGADFNKGSMRDRMQAFVSLLVPLFVRAFRRAEDLAYAMEARGYNGGEGRTKLRLLVWGWRDTLCCVLIAAFGVVLLFLRQ</sequence>
<evidence type="ECO:0000313" key="10">
    <source>
        <dbReference type="EMBL" id="SDW98310.1"/>
    </source>
</evidence>
<dbReference type="GO" id="GO:0022857">
    <property type="term" value="F:transmembrane transporter activity"/>
    <property type="evidence" value="ECO:0007669"/>
    <property type="project" value="UniProtKB-UniRule"/>
</dbReference>
<comment type="subunit">
    <text evidence="9">Forms a stable energy-coupling factor (ECF) transporter complex composed of 2 membrane-embedded substrate-binding proteins (S component), 2 ATP-binding proteins (A component) and 2 transmembrane proteins (T component).</text>
</comment>
<dbReference type="OrthoDB" id="8075495at2"/>
<evidence type="ECO:0000313" key="11">
    <source>
        <dbReference type="Proteomes" id="UP000199488"/>
    </source>
</evidence>
<dbReference type="AlphaFoldDB" id="A0A1H2XZS6"/>
<dbReference type="InterPro" id="IPR024919">
    <property type="entry name" value="EcfT"/>
</dbReference>
<comment type="similarity">
    <text evidence="2 9">Belongs to the energy-coupling factor EcfT family.</text>
</comment>
<feature type="transmembrane region" description="Helical" evidence="9">
    <location>
        <begin position="45"/>
        <end position="63"/>
    </location>
</feature>
<reference evidence="10 11" key="1">
    <citation type="submission" date="2016-10" db="EMBL/GenBank/DDBJ databases">
        <authorList>
            <person name="de Groot N.N."/>
        </authorList>
    </citation>
    <scope>NUCLEOTIDE SEQUENCE [LARGE SCALE GENOMIC DNA]</scope>
    <source>
        <strain evidence="10 11">DSM 23126</strain>
    </source>
</reference>
<keyword evidence="5 9" id="KW-1003">Cell membrane</keyword>
<keyword evidence="7 9" id="KW-1133">Transmembrane helix</keyword>
<dbReference type="CDD" id="cd16914">
    <property type="entry name" value="EcfT"/>
    <property type="match status" value="1"/>
</dbReference>
<keyword evidence="6 9" id="KW-0812">Transmembrane</keyword>
<dbReference type="PANTHER" id="PTHR33514">
    <property type="entry name" value="PROTEIN ABCI12, CHLOROPLASTIC"/>
    <property type="match status" value="1"/>
</dbReference>
<dbReference type="PANTHER" id="PTHR33514:SF13">
    <property type="entry name" value="PROTEIN ABCI12, CHLOROPLASTIC"/>
    <property type="match status" value="1"/>
</dbReference>
<feature type="transmembrane region" description="Helical" evidence="9">
    <location>
        <begin position="24"/>
        <end position="39"/>
    </location>
</feature>
<feature type="transmembrane region" description="Helical" evidence="9">
    <location>
        <begin position="242"/>
        <end position="263"/>
    </location>
</feature>
<feature type="transmembrane region" description="Helical" evidence="9">
    <location>
        <begin position="107"/>
        <end position="129"/>
    </location>
</feature>
<keyword evidence="8 9" id="KW-0472">Membrane</keyword>
<gene>
    <name evidence="9" type="primary">ecfT</name>
    <name evidence="10" type="ORF">SAMN05421781_2948</name>
</gene>
<dbReference type="Pfam" id="PF02361">
    <property type="entry name" value="CbiQ"/>
    <property type="match status" value="1"/>
</dbReference>
<dbReference type="EMBL" id="FNNC01000008">
    <property type="protein sequence ID" value="SDW98310.1"/>
    <property type="molecule type" value="Genomic_DNA"/>
</dbReference>
<evidence type="ECO:0000256" key="1">
    <source>
        <dbReference type="ARBA" id="ARBA00004651"/>
    </source>
</evidence>
<evidence type="ECO:0000256" key="3">
    <source>
        <dbReference type="ARBA" id="ARBA00014042"/>
    </source>
</evidence>
<feature type="transmembrane region" description="Helical" evidence="9">
    <location>
        <begin position="70"/>
        <end position="87"/>
    </location>
</feature>
<dbReference type="HAMAP" id="MF_01461">
    <property type="entry name" value="EcfT"/>
    <property type="match status" value="1"/>
</dbReference>
<comment type="subcellular location">
    <subcellularLocation>
        <location evidence="1 9">Cell membrane</location>
        <topology evidence="1 9">Multi-pass membrane protein</topology>
    </subcellularLocation>
</comment>
<protein>
    <recommendedName>
        <fullName evidence="3 9">Energy-coupling factor transporter transmembrane protein EcfT</fullName>
        <shortName evidence="9">ECF transporter T component EcfT</shortName>
    </recommendedName>
</protein>
<evidence type="ECO:0000256" key="2">
    <source>
        <dbReference type="ARBA" id="ARBA00005660"/>
    </source>
</evidence>
<organism evidence="10 11">
    <name type="scientific">Marinococcus luteus</name>
    <dbReference type="NCBI Taxonomy" id="1122204"/>
    <lineage>
        <taxon>Bacteria</taxon>
        <taxon>Bacillati</taxon>
        <taxon>Bacillota</taxon>
        <taxon>Bacilli</taxon>
        <taxon>Bacillales</taxon>
        <taxon>Bacillaceae</taxon>
        <taxon>Marinococcus</taxon>
    </lineage>
</organism>
<keyword evidence="4 9" id="KW-0813">Transport</keyword>
<evidence type="ECO:0000256" key="6">
    <source>
        <dbReference type="ARBA" id="ARBA00022692"/>
    </source>
</evidence>
<dbReference type="RefSeq" id="WP_091616692.1">
    <property type="nucleotide sequence ID" value="NZ_FNNC01000008.1"/>
</dbReference>
<dbReference type="Proteomes" id="UP000199488">
    <property type="component" value="Unassembled WGS sequence"/>
</dbReference>
<evidence type="ECO:0000256" key="8">
    <source>
        <dbReference type="ARBA" id="ARBA00023136"/>
    </source>
</evidence>
<dbReference type="GO" id="GO:0005886">
    <property type="term" value="C:plasma membrane"/>
    <property type="evidence" value="ECO:0007669"/>
    <property type="project" value="UniProtKB-SubCell"/>
</dbReference>
<evidence type="ECO:0000256" key="7">
    <source>
        <dbReference type="ARBA" id="ARBA00022989"/>
    </source>
</evidence>
<evidence type="ECO:0000256" key="4">
    <source>
        <dbReference type="ARBA" id="ARBA00022448"/>
    </source>
</evidence>
<evidence type="ECO:0000256" key="5">
    <source>
        <dbReference type="ARBA" id="ARBA00022475"/>
    </source>
</evidence>
<accession>A0A1H2XZS6</accession>